<gene>
    <name evidence="9" type="ORF">M408DRAFT_325954</name>
</gene>
<feature type="binding site" evidence="6">
    <location>
        <begin position="48"/>
        <end position="59"/>
    </location>
    <ligand>
        <name>cyclosporin A</name>
        <dbReference type="ChEBI" id="CHEBI:4031"/>
    </ligand>
</feature>
<dbReference type="InterPro" id="IPR024936">
    <property type="entry name" value="Cyclophilin-type_PPIase"/>
</dbReference>
<evidence type="ECO:0000256" key="2">
    <source>
        <dbReference type="ARBA" id="ARBA00002388"/>
    </source>
</evidence>
<dbReference type="InterPro" id="IPR020892">
    <property type="entry name" value="Cyclophilin-type_PPIase_CS"/>
</dbReference>
<dbReference type="PROSITE" id="PS00170">
    <property type="entry name" value="CSA_PPIASE_1"/>
    <property type="match status" value="1"/>
</dbReference>
<dbReference type="PIRSF" id="PIRSF001467">
    <property type="entry name" value="Peptidylpro_ismrse"/>
    <property type="match status" value="1"/>
</dbReference>
<protein>
    <recommendedName>
        <fullName evidence="7">Peptidyl-prolyl cis-trans isomerase</fullName>
        <shortName evidence="7">PPIase</shortName>
        <ecNumber evidence="7">5.2.1.8</ecNumber>
    </recommendedName>
</protein>
<feature type="binding site" evidence="6">
    <location>
        <position position="113"/>
    </location>
    <ligand>
        <name>cyclosporin A</name>
        <dbReference type="ChEBI" id="CHEBI:4031"/>
    </ligand>
</feature>
<feature type="binding site" evidence="6">
    <location>
        <begin position="93"/>
        <end position="98"/>
    </location>
    <ligand>
        <name>cyclosporin A</name>
        <dbReference type="ChEBI" id="CHEBI:4031"/>
    </ligand>
</feature>
<evidence type="ECO:0000313" key="10">
    <source>
        <dbReference type="Proteomes" id="UP000054097"/>
    </source>
</evidence>
<proteinExistence type="inferred from homology"/>
<comment type="catalytic activity">
    <reaction evidence="1 7">
        <text>[protein]-peptidylproline (omega=180) = [protein]-peptidylproline (omega=0)</text>
        <dbReference type="Rhea" id="RHEA:16237"/>
        <dbReference type="Rhea" id="RHEA-COMP:10747"/>
        <dbReference type="Rhea" id="RHEA-COMP:10748"/>
        <dbReference type="ChEBI" id="CHEBI:83833"/>
        <dbReference type="ChEBI" id="CHEBI:83834"/>
        <dbReference type="EC" id="5.2.1.8"/>
    </reaction>
</comment>
<feature type="binding site" evidence="6">
    <location>
        <begin position="64"/>
        <end position="65"/>
    </location>
    <ligand>
        <name>cyclosporin A</name>
        <dbReference type="ChEBI" id="CHEBI:4031"/>
    </ligand>
</feature>
<dbReference type="InterPro" id="IPR002130">
    <property type="entry name" value="Cyclophilin-type_PPIase_dom"/>
</dbReference>
<evidence type="ECO:0000256" key="3">
    <source>
        <dbReference type="ARBA" id="ARBA00023110"/>
    </source>
</evidence>
<evidence type="ECO:0000256" key="5">
    <source>
        <dbReference type="ARBA" id="ARBA00038147"/>
    </source>
</evidence>
<dbReference type="InterPro" id="IPR044666">
    <property type="entry name" value="Cyclophilin_A-like"/>
</dbReference>
<dbReference type="Gene3D" id="2.40.100.10">
    <property type="entry name" value="Cyclophilin-like"/>
    <property type="match status" value="1"/>
</dbReference>
<accession>A0A0C2X4V8</accession>
<comment type="function">
    <text evidence="2 7">PPIases accelerate the folding of proteins. It catalyzes the cis-trans isomerization of proline imidic peptide bonds in oligopeptides.</text>
</comment>
<organism evidence="9 10">
    <name type="scientific">Serendipita vermifera MAFF 305830</name>
    <dbReference type="NCBI Taxonomy" id="933852"/>
    <lineage>
        <taxon>Eukaryota</taxon>
        <taxon>Fungi</taxon>
        <taxon>Dikarya</taxon>
        <taxon>Basidiomycota</taxon>
        <taxon>Agaricomycotina</taxon>
        <taxon>Agaricomycetes</taxon>
        <taxon>Sebacinales</taxon>
        <taxon>Serendipitaceae</taxon>
        <taxon>Serendipita</taxon>
    </lineage>
</organism>
<dbReference type="Pfam" id="PF00160">
    <property type="entry name" value="Pro_isomerase"/>
    <property type="match status" value="1"/>
</dbReference>
<dbReference type="GO" id="GO:0003755">
    <property type="term" value="F:peptidyl-prolyl cis-trans isomerase activity"/>
    <property type="evidence" value="ECO:0007669"/>
    <property type="project" value="UniProtKB-UniRule"/>
</dbReference>
<dbReference type="PANTHER" id="PTHR45625">
    <property type="entry name" value="PEPTIDYL-PROLYL CIS-TRANS ISOMERASE-RELATED"/>
    <property type="match status" value="1"/>
</dbReference>
<dbReference type="HOGENOM" id="CLU_012062_16_3_1"/>
<dbReference type="GO" id="GO:0071013">
    <property type="term" value="C:catalytic step 2 spliceosome"/>
    <property type="evidence" value="ECO:0007669"/>
    <property type="project" value="TreeGrafter"/>
</dbReference>
<dbReference type="Proteomes" id="UP000054097">
    <property type="component" value="Unassembled WGS sequence"/>
</dbReference>
<evidence type="ECO:0000256" key="4">
    <source>
        <dbReference type="ARBA" id="ARBA00023235"/>
    </source>
</evidence>
<dbReference type="AlphaFoldDB" id="A0A0C2X4V8"/>
<dbReference type="PANTHER" id="PTHR45625:SF4">
    <property type="entry name" value="PEPTIDYLPROLYL ISOMERASE DOMAIN AND WD REPEAT-CONTAINING PROTEIN 1"/>
    <property type="match status" value="1"/>
</dbReference>
<keyword evidence="4 7" id="KW-0413">Isomerase</keyword>
<feature type="binding site" evidence="6">
    <location>
        <position position="119"/>
    </location>
    <ligand>
        <name>cyclosporin A</name>
        <dbReference type="ChEBI" id="CHEBI:4031"/>
    </ligand>
</feature>
<dbReference type="EC" id="5.2.1.8" evidence="7"/>
<evidence type="ECO:0000256" key="7">
    <source>
        <dbReference type="RuleBase" id="RU363019"/>
    </source>
</evidence>
<sequence>MTTERSNILIKTSMGEIQLELYWDHAPRTCENFKGLVKKGYYNGVIFHRVIPDFMVQGGDPTGTGRGGTSIYGQKFDDEISSELRFVGAGILAMANAGPNTNGSQFFLTLAPTPYLDGKHTIFGRVSSGMQVLRRLGSVATDGQDRPKEEIKIHEAKQVIESLT</sequence>
<feature type="domain" description="PPIase cyclophilin-type" evidence="8">
    <location>
        <begin position="12"/>
        <end position="158"/>
    </location>
</feature>
<evidence type="ECO:0000313" key="9">
    <source>
        <dbReference type="EMBL" id="KIM33133.1"/>
    </source>
</evidence>
<dbReference type="OrthoDB" id="271386at2759"/>
<keyword evidence="3 7" id="KW-0697">Rotamase</keyword>
<dbReference type="FunFam" id="2.40.100.10:FF:000008">
    <property type="entry name" value="Peptidyl-prolyl cis-trans isomerase"/>
    <property type="match status" value="1"/>
</dbReference>
<dbReference type="SUPFAM" id="SSF50891">
    <property type="entry name" value="Cyclophilin-like"/>
    <property type="match status" value="1"/>
</dbReference>
<dbReference type="PRINTS" id="PR00153">
    <property type="entry name" value="CSAPPISMRASE"/>
</dbReference>
<dbReference type="PROSITE" id="PS50072">
    <property type="entry name" value="CSA_PPIASE_2"/>
    <property type="match status" value="1"/>
</dbReference>
<feature type="binding site" evidence="6">
    <location>
        <begin position="103"/>
        <end position="107"/>
    </location>
    <ligand>
        <name>cyclosporin A</name>
        <dbReference type="ChEBI" id="CHEBI:4031"/>
    </ligand>
</feature>
<reference evidence="9 10" key="1">
    <citation type="submission" date="2014-04" db="EMBL/GenBank/DDBJ databases">
        <authorList>
            <consortium name="DOE Joint Genome Institute"/>
            <person name="Kuo A."/>
            <person name="Zuccaro A."/>
            <person name="Kohler A."/>
            <person name="Nagy L.G."/>
            <person name="Floudas D."/>
            <person name="Copeland A."/>
            <person name="Barry K.W."/>
            <person name="Cichocki N."/>
            <person name="Veneault-Fourrey C."/>
            <person name="LaButti K."/>
            <person name="Lindquist E.A."/>
            <person name="Lipzen A."/>
            <person name="Lundell T."/>
            <person name="Morin E."/>
            <person name="Murat C."/>
            <person name="Sun H."/>
            <person name="Tunlid A."/>
            <person name="Henrissat B."/>
            <person name="Grigoriev I.V."/>
            <person name="Hibbett D.S."/>
            <person name="Martin F."/>
            <person name="Nordberg H.P."/>
            <person name="Cantor M.N."/>
            <person name="Hua S.X."/>
        </authorList>
    </citation>
    <scope>NUCLEOTIDE SEQUENCE [LARGE SCALE GENOMIC DNA]</scope>
    <source>
        <strain evidence="9 10">MAFF 305830</strain>
    </source>
</reference>
<evidence type="ECO:0000259" key="8">
    <source>
        <dbReference type="PROSITE" id="PS50072"/>
    </source>
</evidence>
<evidence type="ECO:0000256" key="6">
    <source>
        <dbReference type="PIRSR" id="PIRSR001467-1"/>
    </source>
</evidence>
<evidence type="ECO:0000256" key="1">
    <source>
        <dbReference type="ARBA" id="ARBA00000971"/>
    </source>
</evidence>
<name>A0A0C2X4V8_SERVB</name>
<dbReference type="EMBL" id="KN824278">
    <property type="protein sequence ID" value="KIM33133.1"/>
    <property type="molecule type" value="Genomic_DNA"/>
</dbReference>
<keyword evidence="10" id="KW-1185">Reference proteome</keyword>
<dbReference type="InterPro" id="IPR029000">
    <property type="entry name" value="Cyclophilin-like_dom_sf"/>
</dbReference>
<comment type="similarity">
    <text evidence="5">Belongs to the cyclophilin-type PPIase family. PPIL1 subfamily.</text>
</comment>
<dbReference type="GO" id="GO:0006457">
    <property type="term" value="P:protein folding"/>
    <property type="evidence" value="ECO:0007669"/>
    <property type="project" value="InterPro"/>
</dbReference>
<reference evidence="10" key="2">
    <citation type="submission" date="2015-01" db="EMBL/GenBank/DDBJ databases">
        <title>Evolutionary Origins and Diversification of the Mycorrhizal Mutualists.</title>
        <authorList>
            <consortium name="DOE Joint Genome Institute"/>
            <consortium name="Mycorrhizal Genomics Consortium"/>
            <person name="Kohler A."/>
            <person name="Kuo A."/>
            <person name="Nagy L.G."/>
            <person name="Floudas D."/>
            <person name="Copeland A."/>
            <person name="Barry K.W."/>
            <person name="Cichocki N."/>
            <person name="Veneault-Fourrey C."/>
            <person name="LaButti K."/>
            <person name="Lindquist E.A."/>
            <person name="Lipzen A."/>
            <person name="Lundell T."/>
            <person name="Morin E."/>
            <person name="Murat C."/>
            <person name="Riley R."/>
            <person name="Ohm R."/>
            <person name="Sun H."/>
            <person name="Tunlid A."/>
            <person name="Henrissat B."/>
            <person name="Grigoriev I.V."/>
            <person name="Hibbett D.S."/>
            <person name="Martin F."/>
        </authorList>
    </citation>
    <scope>NUCLEOTIDE SEQUENCE [LARGE SCALE GENOMIC DNA]</scope>
    <source>
        <strain evidence="10">MAFF 305830</strain>
    </source>
</reference>
<dbReference type="STRING" id="933852.A0A0C2X4V8"/>